<name>A0AAP0HPW1_9MAGN</name>
<protein>
    <submittedName>
        <fullName evidence="1">Uncharacterized protein</fullName>
    </submittedName>
</protein>
<organism evidence="1 2">
    <name type="scientific">Stephania japonica</name>
    <dbReference type="NCBI Taxonomy" id="461633"/>
    <lineage>
        <taxon>Eukaryota</taxon>
        <taxon>Viridiplantae</taxon>
        <taxon>Streptophyta</taxon>
        <taxon>Embryophyta</taxon>
        <taxon>Tracheophyta</taxon>
        <taxon>Spermatophyta</taxon>
        <taxon>Magnoliopsida</taxon>
        <taxon>Ranunculales</taxon>
        <taxon>Menispermaceae</taxon>
        <taxon>Menispermoideae</taxon>
        <taxon>Cissampelideae</taxon>
        <taxon>Stephania</taxon>
    </lineage>
</organism>
<proteinExistence type="predicted"/>
<keyword evidence="2" id="KW-1185">Reference proteome</keyword>
<dbReference type="EMBL" id="JBBNAE010000009">
    <property type="protein sequence ID" value="KAK9096943.1"/>
    <property type="molecule type" value="Genomic_DNA"/>
</dbReference>
<evidence type="ECO:0000313" key="2">
    <source>
        <dbReference type="Proteomes" id="UP001417504"/>
    </source>
</evidence>
<comment type="caution">
    <text evidence="1">The sequence shown here is derived from an EMBL/GenBank/DDBJ whole genome shotgun (WGS) entry which is preliminary data.</text>
</comment>
<gene>
    <name evidence="1" type="ORF">Sjap_022440</name>
</gene>
<dbReference type="AlphaFoldDB" id="A0AAP0HPW1"/>
<reference evidence="1 2" key="1">
    <citation type="submission" date="2024-01" db="EMBL/GenBank/DDBJ databases">
        <title>Genome assemblies of Stephania.</title>
        <authorList>
            <person name="Yang L."/>
        </authorList>
    </citation>
    <scope>NUCLEOTIDE SEQUENCE [LARGE SCALE GENOMIC DNA]</scope>
    <source>
        <strain evidence="1">QJT</strain>
        <tissue evidence="1">Leaf</tissue>
    </source>
</reference>
<accession>A0AAP0HPW1</accession>
<dbReference type="Proteomes" id="UP001417504">
    <property type="component" value="Unassembled WGS sequence"/>
</dbReference>
<evidence type="ECO:0000313" key="1">
    <source>
        <dbReference type="EMBL" id="KAK9096943.1"/>
    </source>
</evidence>
<sequence length="73" mass="8417">MYGRPAITKASTFNFNCLGAVARHFGAEDEENCWDLVMILEFKKPDVYSISIKFRSTIWRTKKNRAASMLDKP</sequence>